<comment type="caution">
    <text evidence="5">The sequence shown here is derived from an EMBL/GenBank/DDBJ whole genome shotgun (WGS) entry which is preliminary data.</text>
</comment>
<dbReference type="RefSeq" id="WP_301192969.1">
    <property type="nucleotide sequence ID" value="NZ_JAPDPJ010000109.1"/>
</dbReference>
<organism evidence="5 6">
    <name type="scientific">Plebeiibacterium sediminum</name>
    <dbReference type="NCBI Taxonomy" id="2992112"/>
    <lineage>
        <taxon>Bacteria</taxon>
        <taxon>Pseudomonadati</taxon>
        <taxon>Bacteroidota</taxon>
        <taxon>Bacteroidia</taxon>
        <taxon>Marinilabiliales</taxon>
        <taxon>Marinilabiliaceae</taxon>
        <taxon>Plebeiibacterium</taxon>
    </lineage>
</organism>
<dbReference type="PANTHER" id="PTHR42805">
    <property type="entry name" value="PTERIN-4-ALPHA-CARBINOLAMINE DEHYDRATASE-RELATED"/>
    <property type="match status" value="1"/>
</dbReference>
<comment type="catalytic activity">
    <reaction evidence="1 4">
        <text>(4aS,6R)-4a-hydroxy-L-erythro-5,6,7,8-tetrahydrobiopterin = (6R)-L-erythro-6,7-dihydrobiopterin + H2O</text>
        <dbReference type="Rhea" id="RHEA:11920"/>
        <dbReference type="ChEBI" id="CHEBI:15377"/>
        <dbReference type="ChEBI" id="CHEBI:15642"/>
        <dbReference type="ChEBI" id="CHEBI:43120"/>
        <dbReference type="EC" id="4.2.1.96"/>
    </reaction>
</comment>
<dbReference type="Pfam" id="PF01329">
    <property type="entry name" value="Pterin_4a"/>
    <property type="match status" value="1"/>
</dbReference>
<evidence type="ECO:0000256" key="1">
    <source>
        <dbReference type="ARBA" id="ARBA00001554"/>
    </source>
</evidence>
<keyword evidence="3 4" id="KW-0456">Lyase</keyword>
<dbReference type="GO" id="GO:0008124">
    <property type="term" value="F:4-alpha-hydroxytetrahydrobiopterin dehydratase activity"/>
    <property type="evidence" value="ECO:0007669"/>
    <property type="project" value="UniProtKB-UniRule"/>
</dbReference>
<name>A0AAE3M8Z0_9BACT</name>
<accession>A0AAE3M8Z0</accession>
<reference evidence="5" key="1">
    <citation type="submission" date="2022-10" db="EMBL/GenBank/DDBJ databases">
        <authorList>
            <person name="Yu W.X."/>
        </authorList>
    </citation>
    <scope>NUCLEOTIDE SEQUENCE</scope>
    <source>
        <strain evidence="5">AAT</strain>
    </source>
</reference>
<gene>
    <name evidence="5" type="ORF">OM075_23350</name>
</gene>
<keyword evidence="6" id="KW-1185">Reference proteome</keyword>
<dbReference type="EC" id="4.2.1.96" evidence="4"/>
<sequence>MTDFTQKHCEPCRGGIPPLTNEEIKERMAHLEDWEIKDDHHLIRSFDFPNFKLALDFINKVGQLAEQENHHPEFCFTWGKVTISIWTHKIDGLHDNDFILAAKINRII</sequence>
<dbReference type="InterPro" id="IPR036428">
    <property type="entry name" value="PCD_sf"/>
</dbReference>
<proteinExistence type="inferred from homology"/>
<dbReference type="CDD" id="cd00913">
    <property type="entry name" value="PCD_DCoH_subfamily_a"/>
    <property type="match status" value="1"/>
</dbReference>
<dbReference type="AlphaFoldDB" id="A0AAE3M8Z0"/>
<evidence type="ECO:0000313" key="5">
    <source>
        <dbReference type="EMBL" id="MCW3789419.1"/>
    </source>
</evidence>
<dbReference type="InterPro" id="IPR001533">
    <property type="entry name" value="Pterin_deHydtase"/>
</dbReference>
<evidence type="ECO:0000256" key="2">
    <source>
        <dbReference type="ARBA" id="ARBA00006472"/>
    </source>
</evidence>
<dbReference type="SUPFAM" id="SSF55248">
    <property type="entry name" value="PCD-like"/>
    <property type="match status" value="1"/>
</dbReference>
<protein>
    <recommendedName>
        <fullName evidence="4">Putative pterin-4-alpha-carbinolamine dehydratase</fullName>
        <shortName evidence="4">PHS</shortName>
        <ecNumber evidence="4">4.2.1.96</ecNumber>
    </recommendedName>
    <alternativeName>
        <fullName evidence="4">4-alpha-hydroxy-tetrahydropterin dehydratase</fullName>
    </alternativeName>
    <alternativeName>
        <fullName evidence="4">Pterin carbinolamine dehydratase</fullName>
        <shortName evidence="4">PCD</shortName>
    </alternativeName>
</protein>
<dbReference type="EMBL" id="JAPDPJ010000109">
    <property type="protein sequence ID" value="MCW3789419.1"/>
    <property type="molecule type" value="Genomic_DNA"/>
</dbReference>
<evidence type="ECO:0000256" key="4">
    <source>
        <dbReference type="HAMAP-Rule" id="MF_00434"/>
    </source>
</evidence>
<dbReference type="NCBIfam" id="NF002017">
    <property type="entry name" value="PRK00823.1-2"/>
    <property type="match status" value="1"/>
</dbReference>
<dbReference type="InterPro" id="IPR050376">
    <property type="entry name" value="Pterin-4-alpha-carb_dehyd"/>
</dbReference>
<dbReference type="HAMAP" id="MF_00434">
    <property type="entry name" value="Pterin_4_alpha"/>
    <property type="match status" value="1"/>
</dbReference>
<dbReference type="PANTHER" id="PTHR42805:SF1">
    <property type="entry name" value="PTERIN-4-ALPHA-CARBINOLAMINE DEHYDRATASE-RELATED"/>
    <property type="match status" value="1"/>
</dbReference>
<evidence type="ECO:0000313" key="6">
    <source>
        <dbReference type="Proteomes" id="UP001209229"/>
    </source>
</evidence>
<dbReference type="GO" id="GO:0006729">
    <property type="term" value="P:tetrahydrobiopterin biosynthetic process"/>
    <property type="evidence" value="ECO:0007669"/>
    <property type="project" value="InterPro"/>
</dbReference>
<dbReference type="Gene3D" id="3.30.1360.20">
    <property type="entry name" value="Transcriptional coactivator/pterin dehydratase"/>
    <property type="match status" value="1"/>
</dbReference>
<evidence type="ECO:0000256" key="3">
    <source>
        <dbReference type="ARBA" id="ARBA00023239"/>
    </source>
</evidence>
<comment type="similarity">
    <text evidence="2 4">Belongs to the pterin-4-alpha-carbinolamine dehydratase family.</text>
</comment>
<dbReference type="Proteomes" id="UP001209229">
    <property type="component" value="Unassembled WGS sequence"/>
</dbReference>